<dbReference type="PROSITE" id="PS50053">
    <property type="entry name" value="UBIQUITIN_2"/>
    <property type="match status" value="2"/>
</dbReference>
<dbReference type="PANTHER" id="PTHR10666">
    <property type="entry name" value="UBIQUITIN"/>
    <property type="match status" value="1"/>
</dbReference>
<dbReference type="SMART" id="SM00213">
    <property type="entry name" value="UBQ"/>
    <property type="match status" value="2"/>
</dbReference>
<dbReference type="EnsemblPlants" id="Kaladp0034s0168.1.v1.1">
    <property type="protein sequence ID" value="Kaladp0034s0168.1.v1.1"/>
    <property type="gene ID" value="Kaladp0034s0168.v1.1"/>
</dbReference>
<evidence type="ECO:0000313" key="4">
    <source>
        <dbReference type="Proteomes" id="UP000594263"/>
    </source>
</evidence>
<dbReference type="Pfam" id="PF00240">
    <property type="entry name" value="ubiquitin"/>
    <property type="match status" value="2"/>
</dbReference>
<proteinExistence type="predicted"/>
<dbReference type="InterPro" id="IPR029071">
    <property type="entry name" value="Ubiquitin-like_domsf"/>
</dbReference>
<dbReference type="Proteomes" id="UP000594263">
    <property type="component" value="Unplaced"/>
</dbReference>
<reference evidence="3" key="1">
    <citation type="submission" date="2021-01" db="UniProtKB">
        <authorList>
            <consortium name="EnsemblPlants"/>
        </authorList>
    </citation>
    <scope>IDENTIFICATION</scope>
</reference>
<evidence type="ECO:0000256" key="1">
    <source>
        <dbReference type="ARBA" id="ARBA00022499"/>
    </source>
</evidence>
<name>A0A7N0TF47_KALFE</name>
<dbReference type="Gramene" id="Kaladp0034s0168.1.v1.1">
    <property type="protein sequence ID" value="Kaladp0034s0168.1.v1.1"/>
    <property type="gene ID" value="Kaladp0034s0168.v1.1"/>
</dbReference>
<dbReference type="GO" id="GO:0003729">
    <property type="term" value="F:mRNA binding"/>
    <property type="evidence" value="ECO:0007669"/>
    <property type="project" value="UniProtKB-ARBA"/>
</dbReference>
<organism evidence="3 4">
    <name type="scientific">Kalanchoe fedtschenkoi</name>
    <name type="common">Lavender scallops</name>
    <name type="synonym">South American air plant</name>
    <dbReference type="NCBI Taxonomy" id="63787"/>
    <lineage>
        <taxon>Eukaryota</taxon>
        <taxon>Viridiplantae</taxon>
        <taxon>Streptophyta</taxon>
        <taxon>Embryophyta</taxon>
        <taxon>Tracheophyta</taxon>
        <taxon>Spermatophyta</taxon>
        <taxon>Magnoliopsida</taxon>
        <taxon>eudicotyledons</taxon>
        <taxon>Gunneridae</taxon>
        <taxon>Pentapetalae</taxon>
        <taxon>Saxifragales</taxon>
        <taxon>Crassulaceae</taxon>
        <taxon>Kalanchoe</taxon>
    </lineage>
</organism>
<dbReference type="AlphaFoldDB" id="A0A7N0TF47"/>
<evidence type="ECO:0000259" key="2">
    <source>
        <dbReference type="PROSITE" id="PS50053"/>
    </source>
</evidence>
<accession>A0A7N0TF47</accession>
<evidence type="ECO:0000313" key="3">
    <source>
        <dbReference type="EnsemblPlants" id="Kaladp0034s0168.1.v1.1"/>
    </source>
</evidence>
<dbReference type="InterPro" id="IPR019956">
    <property type="entry name" value="Ubiquitin_dom"/>
</dbReference>
<keyword evidence="1" id="KW-1017">Isopeptide bond</keyword>
<dbReference type="InterPro" id="IPR000626">
    <property type="entry name" value="Ubiquitin-like_dom"/>
</dbReference>
<dbReference type="Gene3D" id="3.10.20.90">
    <property type="entry name" value="Phosphatidylinositol 3-kinase Catalytic Subunit, Chain A, domain 1"/>
    <property type="match status" value="2"/>
</dbReference>
<dbReference type="CDD" id="cd17039">
    <property type="entry name" value="Ubl_ubiquitin_like"/>
    <property type="match status" value="1"/>
</dbReference>
<dbReference type="OMA" id="SEYINTH"/>
<sequence>MSSATVAIAPCPGGSLFSSEYINTHLGPSSDESIRVFLALSGSRLPFRLLPSDSIESVKLRIQTCKGFVMKNQKLICGGRELSRNDSLVRDYGVTDGNVLHLVLRLSDLQLINVTTTTGKEFTLHVEKCRDVAYVKQQLTKKGRAFQRAEEHKVMCNGEELEDQRIIDDICKNSNAVIHLLIRKTAKIATMAWSLLLLIPRFICFRELRI</sequence>
<feature type="domain" description="Ubiquitin-like" evidence="2">
    <location>
        <begin position="112"/>
        <end position="187"/>
    </location>
</feature>
<dbReference type="InterPro" id="IPR050158">
    <property type="entry name" value="Ubiquitin_ubiquitin-like"/>
</dbReference>
<feature type="domain" description="Ubiquitin-like" evidence="2">
    <location>
        <begin position="34"/>
        <end position="105"/>
    </location>
</feature>
<dbReference type="PRINTS" id="PR00348">
    <property type="entry name" value="UBIQUITIN"/>
</dbReference>
<keyword evidence="4" id="KW-1185">Reference proteome</keyword>
<protein>
    <recommendedName>
        <fullName evidence="2">Ubiquitin-like domain-containing protein</fullName>
    </recommendedName>
</protein>
<dbReference type="SUPFAM" id="SSF54236">
    <property type="entry name" value="Ubiquitin-like"/>
    <property type="match status" value="2"/>
</dbReference>